<proteinExistence type="predicted"/>
<feature type="compositionally biased region" description="Low complexity" evidence="1">
    <location>
        <begin position="27"/>
        <end position="36"/>
    </location>
</feature>
<accession>A0A6A4W6A3</accession>
<sequence length="78" mass="8865">MSHIGRTPQAVRTFMLNKARKIRRSRSASQGRSQQRTLSEDPDMGPDDVIIDSSVPHRPLGWSACQKVEFYHGETEEP</sequence>
<feature type="region of interest" description="Disordered" evidence="1">
    <location>
        <begin position="17"/>
        <end position="59"/>
    </location>
</feature>
<dbReference type="AlphaFoldDB" id="A0A6A4W6A3"/>
<dbReference type="Proteomes" id="UP000440578">
    <property type="component" value="Unassembled WGS sequence"/>
</dbReference>
<keyword evidence="3" id="KW-1185">Reference proteome</keyword>
<gene>
    <name evidence="2" type="ORF">FJT64_025089</name>
</gene>
<dbReference type="EMBL" id="VIIS01001005">
    <property type="protein sequence ID" value="KAF0302846.1"/>
    <property type="molecule type" value="Genomic_DNA"/>
</dbReference>
<organism evidence="2 3">
    <name type="scientific">Amphibalanus amphitrite</name>
    <name type="common">Striped barnacle</name>
    <name type="synonym">Balanus amphitrite</name>
    <dbReference type="NCBI Taxonomy" id="1232801"/>
    <lineage>
        <taxon>Eukaryota</taxon>
        <taxon>Metazoa</taxon>
        <taxon>Ecdysozoa</taxon>
        <taxon>Arthropoda</taxon>
        <taxon>Crustacea</taxon>
        <taxon>Multicrustacea</taxon>
        <taxon>Cirripedia</taxon>
        <taxon>Thoracica</taxon>
        <taxon>Thoracicalcarea</taxon>
        <taxon>Balanomorpha</taxon>
        <taxon>Balanoidea</taxon>
        <taxon>Balanidae</taxon>
        <taxon>Amphibalaninae</taxon>
        <taxon>Amphibalanus</taxon>
    </lineage>
</organism>
<feature type="compositionally biased region" description="Acidic residues" evidence="1">
    <location>
        <begin position="40"/>
        <end position="50"/>
    </location>
</feature>
<evidence type="ECO:0000256" key="1">
    <source>
        <dbReference type="SAM" id="MobiDB-lite"/>
    </source>
</evidence>
<evidence type="ECO:0000313" key="2">
    <source>
        <dbReference type="EMBL" id="KAF0302846.1"/>
    </source>
</evidence>
<reference evidence="2 3" key="1">
    <citation type="submission" date="2019-07" db="EMBL/GenBank/DDBJ databases">
        <title>Draft genome assembly of a fouling barnacle, Amphibalanus amphitrite (Darwin, 1854): The first reference genome for Thecostraca.</title>
        <authorList>
            <person name="Kim W."/>
        </authorList>
    </citation>
    <scope>NUCLEOTIDE SEQUENCE [LARGE SCALE GENOMIC DNA]</scope>
    <source>
        <strain evidence="2">SNU_AA5</strain>
        <tissue evidence="2">Soma without cirri and trophi</tissue>
    </source>
</reference>
<comment type="caution">
    <text evidence="2">The sequence shown here is derived from an EMBL/GenBank/DDBJ whole genome shotgun (WGS) entry which is preliminary data.</text>
</comment>
<name>A0A6A4W6A3_AMPAM</name>
<protein>
    <submittedName>
        <fullName evidence="2">Uncharacterized protein</fullName>
    </submittedName>
</protein>
<evidence type="ECO:0000313" key="3">
    <source>
        <dbReference type="Proteomes" id="UP000440578"/>
    </source>
</evidence>